<organism evidence="2 3">
    <name type="scientific">Fibrisoma montanum</name>
    <dbReference type="NCBI Taxonomy" id="2305895"/>
    <lineage>
        <taxon>Bacteria</taxon>
        <taxon>Pseudomonadati</taxon>
        <taxon>Bacteroidota</taxon>
        <taxon>Cytophagia</taxon>
        <taxon>Cytophagales</taxon>
        <taxon>Spirosomataceae</taxon>
        <taxon>Fibrisoma</taxon>
    </lineage>
</organism>
<dbReference type="AlphaFoldDB" id="A0A418M3T4"/>
<keyword evidence="2" id="KW-0808">Transferase</keyword>
<proteinExistence type="predicted"/>
<evidence type="ECO:0000313" key="2">
    <source>
        <dbReference type="EMBL" id="RIV20401.1"/>
    </source>
</evidence>
<dbReference type="OrthoDB" id="9815829at2"/>
<dbReference type="InterPro" id="IPR029044">
    <property type="entry name" value="Nucleotide-diphossugar_trans"/>
</dbReference>
<gene>
    <name evidence="2" type="ORF">DYU11_20340</name>
</gene>
<accession>A0A418M3T4</accession>
<dbReference type="RefSeq" id="WP_119669568.1">
    <property type="nucleotide sequence ID" value="NZ_QXED01000006.1"/>
</dbReference>
<dbReference type="Proteomes" id="UP000283523">
    <property type="component" value="Unassembled WGS sequence"/>
</dbReference>
<dbReference type="Pfam" id="PF00535">
    <property type="entry name" value="Glycos_transf_2"/>
    <property type="match status" value="1"/>
</dbReference>
<reference evidence="2 3" key="1">
    <citation type="submission" date="2018-08" db="EMBL/GenBank/DDBJ databases">
        <title>Fibrisoma montanum sp. nov., isolated from Danxia mountain soil.</title>
        <authorList>
            <person name="Huang Y."/>
        </authorList>
    </citation>
    <scope>NUCLEOTIDE SEQUENCE [LARGE SCALE GENOMIC DNA]</scope>
    <source>
        <strain evidence="2 3">HYT19</strain>
    </source>
</reference>
<name>A0A418M3T4_9BACT</name>
<feature type="domain" description="Glycosyltransferase 2-like" evidence="1">
    <location>
        <begin position="6"/>
        <end position="132"/>
    </location>
</feature>
<dbReference type="SUPFAM" id="SSF53448">
    <property type="entry name" value="Nucleotide-diphospho-sugar transferases"/>
    <property type="match status" value="1"/>
</dbReference>
<evidence type="ECO:0000259" key="1">
    <source>
        <dbReference type="Pfam" id="PF00535"/>
    </source>
</evidence>
<dbReference type="CDD" id="cd00761">
    <property type="entry name" value="Glyco_tranf_GTA_type"/>
    <property type="match status" value="1"/>
</dbReference>
<dbReference type="EMBL" id="QXED01000006">
    <property type="protein sequence ID" value="RIV20401.1"/>
    <property type="molecule type" value="Genomic_DNA"/>
</dbReference>
<evidence type="ECO:0000313" key="3">
    <source>
        <dbReference type="Proteomes" id="UP000283523"/>
    </source>
</evidence>
<protein>
    <submittedName>
        <fullName evidence="2">Glycosyltransferase family 2 protein</fullName>
    </submittedName>
</protein>
<sequence>MSLTATVLIPTTTDRGPLLPFCIGSVLRQTVPDLEVFIIGDGVNDQTRDTIQDLIRQDARIRFFDYPKHPRRGEVYRHEALQEARGRLVAYLCDRDLWLPNHLQTLSRLLESGNLAATNFYQVRRDQRLFVPYRPVKADAAVQAILSAVGHTLDFYRSLPHGWQTTPAGIPTDRYMWQQMLAQPDCRPVAGWLPTLLYFKRGGHPGWSTAQRYEELKPWSALLEQPGGIESVVDQALMHLIQDRNHMRLSWLALRGRSLSELPGWLSWKVHRWLNPPADDAAEESYWPAPKESGR</sequence>
<dbReference type="InterPro" id="IPR001173">
    <property type="entry name" value="Glyco_trans_2-like"/>
</dbReference>
<comment type="caution">
    <text evidence="2">The sequence shown here is derived from an EMBL/GenBank/DDBJ whole genome shotgun (WGS) entry which is preliminary data.</text>
</comment>
<dbReference type="GO" id="GO:0016740">
    <property type="term" value="F:transferase activity"/>
    <property type="evidence" value="ECO:0007669"/>
    <property type="project" value="UniProtKB-KW"/>
</dbReference>
<keyword evidence="3" id="KW-1185">Reference proteome</keyword>
<dbReference type="Gene3D" id="3.90.550.10">
    <property type="entry name" value="Spore Coat Polysaccharide Biosynthesis Protein SpsA, Chain A"/>
    <property type="match status" value="1"/>
</dbReference>